<dbReference type="SUPFAM" id="SSF111331">
    <property type="entry name" value="NAD kinase/diacylglycerol kinase-like"/>
    <property type="match status" value="1"/>
</dbReference>
<dbReference type="OrthoDB" id="142078at2"/>
<dbReference type="InterPro" id="IPR050187">
    <property type="entry name" value="Lipid_Phosphate_FormReg"/>
</dbReference>
<dbReference type="GO" id="GO:0046872">
    <property type="term" value="F:metal ion binding"/>
    <property type="evidence" value="ECO:0007669"/>
    <property type="project" value="UniProtKB-KW"/>
</dbReference>
<dbReference type="InterPro" id="IPR045540">
    <property type="entry name" value="YegS/DAGK_C"/>
</dbReference>
<keyword evidence="14" id="KW-1185">Reference proteome</keyword>
<dbReference type="Gene3D" id="3.40.50.10330">
    <property type="entry name" value="Probable inorganic polyphosphate/atp-NAD kinase, domain 1"/>
    <property type="match status" value="1"/>
</dbReference>
<reference evidence="13 14" key="1">
    <citation type="submission" date="2019-08" db="EMBL/GenBank/DDBJ databases">
        <title>Complete genome sequence of Kushneria sp. YCWA18, a halophilic phosphate-solubilizing bacterium isolated from Daqiao saltern in China.</title>
        <authorList>
            <person name="Du G.-X."/>
            <person name="Qu L.-Y."/>
        </authorList>
    </citation>
    <scope>NUCLEOTIDE SEQUENCE [LARGE SCALE GENOMIC DNA]</scope>
    <source>
        <strain evidence="13 14">YCWA18</strain>
    </source>
</reference>
<keyword evidence="6 13" id="KW-0418">Kinase</keyword>
<dbReference type="NCBIfam" id="TIGR00147">
    <property type="entry name" value="YegS/Rv2252/BmrU family lipid kinase"/>
    <property type="match status" value="1"/>
</dbReference>
<evidence type="ECO:0000256" key="1">
    <source>
        <dbReference type="ARBA" id="ARBA00001946"/>
    </source>
</evidence>
<evidence type="ECO:0000256" key="2">
    <source>
        <dbReference type="ARBA" id="ARBA00022516"/>
    </source>
</evidence>
<keyword evidence="2" id="KW-0444">Lipid biosynthesis</keyword>
<comment type="cofactor">
    <cofactor evidence="1">
        <name>Mg(2+)</name>
        <dbReference type="ChEBI" id="CHEBI:18420"/>
    </cofactor>
</comment>
<dbReference type="PANTHER" id="PTHR12358">
    <property type="entry name" value="SPHINGOSINE KINASE"/>
    <property type="match status" value="1"/>
</dbReference>
<dbReference type="AlphaFoldDB" id="A0A5C0ZXP7"/>
<evidence type="ECO:0000256" key="4">
    <source>
        <dbReference type="ARBA" id="ARBA00022723"/>
    </source>
</evidence>
<keyword evidence="7" id="KW-0067">ATP-binding</keyword>
<dbReference type="PANTHER" id="PTHR12358:SF106">
    <property type="entry name" value="LIPID KINASE YEGS"/>
    <property type="match status" value="1"/>
</dbReference>
<dbReference type="GO" id="GO:0008654">
    <property type="term" value="P:phospholipid biosynthetic process"/>
    <property type="evidence" value="ECO:0007669"/>
    <property type="project" value="UniProtKB-KW"/>
</dbReference>
<keyword evidence="9" id="KW-0443">Lipid metabolism</keyword>
<dbReference type="EMBL" id="CP043420">
    <property type="protein sequence ID" value="QEL10768.1"/>
    <property type="molecule type" value="Genomic_DNA"/>
</dbReference>
<dbReference type="Pfam" id="PF19279">
    <property type="entry name" value="YegS_C"/>
    <property type="match status" value="1"/>
</dbReference>
<keyword evidence="10" id="KW-0594">Phospholipid biosynthesis</keyword>
<dbReference type="SMART" id="SM00046">
    <property type="entry name" value="DAGKc"/>
    <property type="match status" value="1"/>
</dbReference>
<dbReference type="NCBIfam" id="NF009602">
    <property type="entry name" value="PRK13054.1"/>
    <property type="match status" value="1"/>
</dbReference>
<evidence type="ECO:0000256" key="7">
    <source>
        <dbReference type="ARBA" id="ARBA00022840"/>
    </source>
</evidence>
<evidence type="ECO:0000313" key="13">
    <source>
        <dbReference type="EMBL" id="QEL10768.1"/>
    </source>
</evidence>
<dbReference type="GO" id="GO:0005524">
    <property type="term" value="F:ATP binding"/>
    <property type="evidence" value="ECO:0007669"/>
    <property type="project" value="UniProtKB-KW"/>
</dbReference>
<keyword evidence="8" id="KW-0460">Magnesium</keyword>
<dbReference type="KEGG" id="kuy:FY550_06300"/>
<dbReference type="PROSITE" id="PS50146">
    <property type="entry name" value="DAGK"/>
    <property type="match status" value="1"/>
</dbReference>
<name>A0A5C0ZXP7_9GAMM</name>
<evidence type="ECO:0000313" key="14">
    <source>
        <dbReference type="Proteomes" id="UP000322553"/>
    </source>
</evidence>
<evidence type="ECO:0000256" key="9">
    <source>
        <dbReference type="ARBA" id="ARBA00023098"/>
    </source>
</evidence>
<feature type="domain" description="DAGKc" evidence="12">
    <location>
        <begin position="1"/>
        <end position="131"/>
    </location>
</feature>
<keyword evidence="5" id="KW-0547">Nucleotide-binding</keyword>
<keyword evidence="3 13" id="KW-0808">Transferase</keyword>
<dbReference type="GO" id="GO:0016301">
    <property type="term" value="F:kinase activity"/>
    <property type="evidence" value="ECO:0007669"/>
    <property type="project" value="UniProtKB-KW"/>
</dbReference>
<keyword evidence="11" id="KW-1208">Phospholipid metabolism</keyword>
<dbReference type="InterPro" id="IPR017438">
    <property type="entry name" value="ATP-NAD_kinase_N"/>
</dbReference>
<protein>
    <submittedName>
        <fullName evidence="13">Lipid kinase YegS</fullName>
        <ecNumber evidence="13">2.7.1.-</ecNumber>
    </submittedName>
</protein>
<evidence type="ECO:0000259" key="12">
    <source>
        <dbReference type="PROSITE" id="PS50146"/>
    </source>
</evidence>
<evidence type="ECO:0000256" key="6">
    <source>
        <dbReference type="ARBA" id="ARBA00022777"/>
    </source>
</evidence>
<dbReference type="Proteomes" id="UP000322553">
    <property type="component" value="Chromosome"/>
</dbReference>
<dbReference type="GO" id="GO:0005886">
    <property type="term" value="C:plasma membrane"/>
    <property type="evidence" value="ECO:0007669"/>
    <property type="project" value="TreeGrafter"/>
</dbReference>
<dbReference type="EC" id="2.7.1.-" evidence="13"/>
<organism evidence="13 14">
    <name type="scientific">Kushneria phosphatilytica</name>
    <dbReference type="NCBI Taxonomy" id="657387"/>
    <lineage>
        <taxon>Bacteria</taxon>
        <taxon>Pseudomonadati</taxon>
        <taxon>Pseudomonadota</taxon>
        <taxon>Gammaproteobacteria</taxon>
        <taxon>Oceanospirillales</taxon>
        <taxon>Halomonadaceae</taxon>
        <taxon>Kushneria</taxon>
    </lineage>
</organism>
<gene>
    <name evidence="13" type="primary">yegS</name>
    <name evidence="13" type="ORF">FY550_06300</name>
</gene>
<evidence type="ECO:0000256" key="5">
    <source>
        <dbReference type="ARBA" id="ARBA00022741"/>
    </source>
</evidence>
<evidence type="ECO:0000256" key="3">
    <source>
        <dbReference type="ARBA" id="ARBA00022679"/>
    </source>
</evidence>
<evidence type="ECO:0000256" key="11">
    <source>
        <dbReference type="ARBA" id="ARBA00023264"/>
    </source>
</evidence>
<sequence>MRVSIWLIINGKAADDPGLQDAIRRTRESGVAIELRVTQSGDDVVQFIGMAVEQGIRRIAIGGGDGTLHEAVNALMRHPVEKRPEMGIIPMGTANDFATSTGIPLSPMDALSLATDGEAFNIDVGCINDLYFINLASGGFGARVTSTTPPKLKKMLGGGAYSLVGAMRAWRFQPFEGRLILSDRNVEASLIVLSIGNGRQAGGGQELAPRALLDDGLLDVLAVESFPLSRIGQAIRELNHLSDQGSVVRYYQLTSMQFDSRRALPVNLDGEAHEFTQMSISIRPGAIAVILPEECPLLGHRNRAV</sequence>
<dbReference type="Gene3D" id="2.60.200.40">
    <property type="match status" value="1"/>
</dbReference>
<dbReference type="InterPro" id="IPR005218">
    <property type="entry name" value="Diacylglycerol/lipid_kinase"/>
</dbReference>
<accession>A0A5C0ZXP7</accession>
<evidence type="ECO:0000256" key="8">
    <source>
        <dbReference type="ARBA" id="ARBA00022842"/>
    </source>
</evidence>
<proteinExistence type="predicted"/>
<evidence type="ECO:0000256" key="10">
    <source>
        <dbReference type="ARBA" id="ARBA00023209"/>
    </source>
</evidence>
<dbReference type="InterPro" id="IPR001206">
    <property type="entry name" value="Diacylglycerol_kinase_cat_dom"/>
</dbReference>
<keyword evidence="4" id="KW-0479">Metal-binding</keyword>
<dbReference type="InterPro" id="IPR016064">
    <property type="entry name" value="NAD/diacylglycerol_kinase_sf"/>
</dbReference>
<dbReference type="Pfam" id="PF00781">
    <property type="entry name" value="DAGK_cat"/>
    <property type="match status" value="1"/>
</dbReference>